<evidence type="ECO:0000313" key="13">
    <source>
        <dbReference type="RefSeq" id="XP_020083995.1"/>
    </source>
</evidence>
<dbReference type="InterPro" id="IPR046893">
    <property type="entry name" value="MSSS"/>
</dbReference>
<dbReference type="RefSeq" id="XP_020083995.1">
    <property type="nucleotide sequence ID" value="XM_020228406.1"/>
</dbReference>
<gene>
    <name evidence="11 12 13 14" type="primary">LOC109707259</name>
</gene>
<keyword evidence="3" id="KW-0378">Hydrolase</keyword>
<feature type="domain" description="DNA mismatch repair proteins mutS family" evidence="9">
    <location>
        <begin position="574"/>
        <end position="590"/>
    </location>
</feature>
<dbReference type="SUPFAM" id="SSF48334">
    <property type="entry name" value="DNA repair protein MutS, domain III"/>
    <property type="match status" value="1"/>
</dbReference>
<evidence type="ECO:0000256" key="6">
    <source>
        <dbReference type="ARBA" id="ARBA00023125"/>
    </source>
</evidence>
<reference evidence="10" key="1">
    <citation type="journal article" date="2015" name="Nat. Genet.">
        <title>The pineapple genome and the evolution of CAM photosynthesis.</title>
        <authorList>
            <person name="Ming R."/>
            <person name="VanBuren R."/>
            <person name="Wai C.M."/>
            <person name="Tang H."/>
            <person name="Schatz M.C."/>
            <person name="Bowers J.E."/>
            <person name="Lyons E."/>
            <person name="Wang M.L."/>
            <person name="Chen J."/>
            <person name="Biggers E."/>
            <person name="Zhang J."/>
            <person name="Huang L."/>
            <person name="Zhang L."/>
            <person name="Miao W."/>
            <person name="Zhang J."/>
            <person name="Ye Z."/>
            <person name="Miao C."/>
            <person name="Lin Z."/>
            <person name="Wang H."/>
            <person name="Zhou H."/>
            <person name="Yim W.C."/>
            <person name="Priest H.D."/>
            <person name="Zheng C."/>
            <person name="Woodhouse M."/>
            <person name="Edger P.P."/>
            <person name="Guyot R."/>
            <person name="Guo H.B."/>
            <person name="Guo H."/>
            <person name="Zheng G."/>
            <person name="Singh R."/>
            <person name="Sharma A."/>
            <person name="Min X."/>
            <person name="Zheng Y."/>
            <person name="Lee H."/>
            <person name="Gurtowski J."/>
            <person name="Sedlazeck F.J."/>
            <person name="Harkess A."/>
            <person name="McKain M.R."/>
            <person name="Liao Z."/>
            <person name="Fang J."/>
            <person name="Liu J."/>
            <person name="Zhang X."/>
            <person name="Zhang Q."/>
            <person name="Hu W."/>
            <person name="Qin Y."/>
            <person name="Wang K."/>
            <person name="Chen L.Y."/>
            <person name="Shirley N."/>
            <person name="Lin Y.R."/>
            <person name="Liu L.Y."/>
            <person name="Hernandez A.G."/>
            <person name="Wright C.L."/>
            <person name="Bulone V."/>
            <person name="Tuskan G.A."/>
            <person name="Heath K."/>
            <person name="Zee F."/>
            <person name="Moore P.H."/>
            <person name="Sunkar R."/>
            <person name="Leebens-Mack J.H."/>
            <person name="Mockler T."/>
            <person name="Bennetzen J.L."/>
            <person name="Freeling M."/>
            <person name="Sankoff D."/>
            <person name="Paterson A.H."/>
            <person name="Zhu X."/>
            <person name="Yang X."/>
            <person name="Smith J.A."/>
            <person name="Cushman J.C."/>
            <person name="Paull R.E."/>
            <person name="Yu Q."/>
        </authorList>
    </citation>
    <scope>NUCLEOTIDE SEQUENCE [LARGE SCALE GENOMIC DNA]</scope>
    <source>
        <strain evidence="10">cv. F153</strain>
    </source>
</reference>
<dbReference type="GeneID" id="109707259"/>
<evidence type="ECO:0000256" key="8">
    <source>
        <dbReference type="SAM" id="MobiDB-lite"/>
    </source>
</evidence>
<keyword evidence="6" id="KW-0238">DNA-binding</keyword>
<dbReference type="Proteomes" id="UP000515123">
    <property type="component" value="Linkage group 3"/>
</dbReference>
<evidence type="ECO:0000259" key="9">
    <source>
        <dbReference type="PROSITE" id="PS00486"/>
    </source>
</evidence>
<sequence length="865" mass="95476">MTPLTALALTFTPKPSTSLFLRPPLSPSPSPSSFSSSSTTTIALLFPLPPPPRAAVLRALRLRLGDRSPVSSAAAAASVVSDSLKILEWDKVCDVVSAFAGTALGREATREKLWDVDLSYEESKKLLEETAAAVELIKYGAGGMEFAGLDTIMVKSAIDRVSRGFPLDGKEAMAVLCLIQFAETLQVSVKIALKEDEEWYDRFMPLTELILDIVISRTFIKSVQQVIDEDGSVKDSASSDLKRYREQVRVLERKLYQLMDKLVKNDSSEAVSPQACIVNGRFCIEVVPDKMANFNGLLLSSSGVGSVMEPIAAIPLNDELQRARALVATAEEEVLSKLSDKMVAELDDIRNLLHTIIQLDVVTARAKYGIAYNGTFPDLYMPRDNDELPKRDFYPGKTFGITSFTHLPQRSWKLYMPKAHHPLLLHRHHENLHHARKEVGNATAEIRRRNMHGKNMAAEDETKLHLESMILRVSQLEKNHPIPVDFMISEKTNVLVITGPNTGGKTISLKTVGLASLMAKTGLYVLASEPVKIPWFDAIFADIGDEQSLSQSLSTFSGHLKQIGAIRSLSTSKSLVLLDEVGAGTNPLEGAALGMSLLESFAKSGSFLTIVTTHHGELKTLKYRNSVFENACVEFDEESLRPTFKILWGIPGRSNAINIAERLGLPHTVIDGARNLHGIASAEINGVILDMERFKQDFQQHLQQAQHFLMLSKKLHENLFVAKQRISDHVVLQRSRKTKAILDNAAIARSLLRSKMQQFRERAIAEKPSGSGRAESVEKSIENLNQQPPTSDPTERIRQIVICFSGKQTKVPEVGDVVYVSSLGKQASVLKVEASKGLVLLQAGNMKLKLKFGDIVTQHLRTSKQ</sequence>
<evidence type="ECO:0000313" key="10">
    <source>
        <dbReference type="Proteomes" id="UP000515123"/>
    </source>
</evidence>
<dbReference type="GO" id="GO:0004519">
    <property type="term" value="F:endonuclease activity"/>
    <property type="evidence" value="ECO:0007669"/>
    <property type="project" value="InterPro"/>
</dbReference>
<evidence type="ECO:0000313" key="12">
    <source>
        <dbReference type="RefSeq" id="XP_020083993.1"/>
    </source>
</evidence>
<dbReference type="RefSeq" id="XP_020083992.1">
    <property type="nucleotide sequence ID" value="XM_020228403.1"/>
</dbReference>
<evidence type="ECO:0000256" key="3">
    <source>
        <dbReference type="ARBA" id="ARBA00022801"/>
    </source>
</evidence>
<reference evidence="11 12" key="2">
    <citation type="submission" date="2025-04" db="UniProtKB">
        <authorList>
            <consortium name="RefSeq"/>
        </authorList>
    </citation>
    <scope>IDENTIFICATION</scope>
    <source>
        <tissue evidence="11 12">Leaf</tissue>
    </source>
</reference>
<dbReference type="GO" id="GO:0140664">
    <property type="term" value="F:ATP-dependent DNA damage sensor activity"/>
    <property type="evidence" value="ECO:0007669"/>
    <property type="project" value="InterPro"/>
</dbReference>
<organism evidence="12">
    <name type="scientific">Ananas comosus</name>
    <name type="common">Pineapple</name>
    <name type="synonym">Ananas ananas</name>
    <dbReference type="NCBI Taxonomy" id="4615"/>
    <lineage>
        <taxon>Eukaryota</taxon>
        <taxon>Viridiplantae</taxon>
        <taxon>Streptophyta</taxon>
        <taxon>Embryophyta</taxon>
        <taxon>Tracheophyta</taxon>
        <taxon>Spermatophyta</taxon>
        <taxon>Magnoliopsida</taxon>
        <taxon>Liliopsida</taxon>
        <taxon>Poales</taxon>
        <taxon>Bromeliaceae</taxon>
        <taxon>Bromelioideae</taxon>
        <taxon>Ananas</taxon>
    </lineage>
</organism>
<feature type="region of interest" description="Disordered" evidence="8">
    <location>
        <begin position="764"/>
        <end position="793"/>
    </location>
</feature>
<dbReference type="AlphaFoldDB" id="A0A6P5ERS3"/>
<accession>A0A6P5ERS3</accession>
<keyword evidence="4" id="KW-0067">ATP-binding</keyword>
<dbReference type="PIRSF" id="PIRSF005814">
    <property type="entry name" value="MutS_YshD"/>
    <property type="match status" value="1"/>
</dbReference>
<keyword evidence="5" id="KW-0694">RNA-binding</keyword>
<dbReference type="GO" id="GO:0030983">
    <property type="term" value="F:mismatched DNA binding"/>
    <property type="evidence" value="ECO:0007669"/>
    <property type="project" value="InterPro"/>
</dbReference>
<proteinExistence type="predicted"/>
<dbReference type="InterPro" id="IPR036187">
    <property type="entry name" value="DNA_mismatch_repair_MutS_sf"/>
</dbReference>
<dbReference type="Gene3D" id="3.40.50.300">
    <property type="entry name" value="P-loop containing nucleotide triphosphate hydrolases"/>
    <property type="match status" value="1"/>
</dbReference>
<dbReference type="PANTHER" id="PTHR48466:SF2">
    <property type="entry name" value="OS10G0509000 PROTEIN"/>
    <property type="match status" value="1"/>
</dbReference>
<evidence type="ECO:0000313" key="14">
    <source>
        <dbReference type="RefSeq" id="XP_020083996.1"/>
    </source>
</evidence>
<evidence type="ECO:0000256" key="1">
    <source>
        <dbReference type="ARBA" id="ARBA00022730"/>
    </source>
</evidence>
<protein>
    <submittedName>
        <fullName evidence="11 12">Uncharacterized protein LOC109707259 isoform X1</fullName>
    </submittedName>
</protein>
<dbReference type="OrthoDB" id="1924787at2759"/>
<evidence type="ECO:0000256" key="7">
    <source>
        <dbReference type="SAM" id="Coils"/>
    </source>
</evidence>
<keyword evidence="1" id="KW-0699">rRNA-binding</keyword>
<dbReference type="SMART" id="SM00534">
    <property type="entry name" value="MUTSac"/>
    <property type="match status" value="1"/>
</dbReference>
<dbReference type="PANTHER" id="PTHR48466">
    <property type="entry name" value="OS10G0509000 PROTEIN-RELATED"/>
    <property type="match status" value="1"/>
</dbReference>
<dbReference type="GO" id="GO:0005524">
    <property type="term" value="F:ATP binding"/>
    <property type="evidence" value="ECO:0007669"/>
    <property type="project" value="UniProtKB-KW"/>
</dbReference>
<feature type="coiled-coil region" evidence="7">
    <location>
        <begin position="234"/>
        <end position="261"/>
    </location>
</feature>
<dbReference type="RefSeq" id="XP_020083996.1">
    <property type="nucleotide sequence ID" value="XM_020228407.1"/>
</dbReference>
<dbReference type="GO" id="GO:0006298">
    <property type="term" value="P:mismatch repair"/>
    <property type="evidence" value="ECO:0007669"/>
    <property type="project" value="InterPro"/>
</dbReference>
<dbReference type="InterPro" id="IPR045076">
    <property type="entry name" value="MutS"/>
</dbReference>
<keyword evidence="10" id="KW-1185">Reference proteome</keyword>
<evidence type="ECO:0000256" key="4">
    <source>
        <dbReference type="ARBA" id="ARBA00022840"/>
    </source>
</evidence>
<dbReference type="GO" id="GO:0045910">
    <property type="term" value="P:negative regulation of DNA recombination"/>
    <property type="evidence" value="ECO:0007669"/>
    <property type="project" value="InterPro"/>
</dbReference>
<dbReference type="InterPro" id="IPR007696">
    <property type="entry name" value="DNA_mismatch_repair_MutS_core"/>
</dbReference>
<evidence type="ECO:0000256" key="5">
    <source>
        <dbReference type="ARBA" id="ARBA00022884"/>
    </source>
</evidence>
<dbReference type="GO" id="GO:0016887">
    <property type="term" value="F:ATP hydrolysis activity"/>
    <property type="evidence" value="ECO:0007669"/>
    <property type="project" value="InterPro"/>
</dbReference>
<dbReference type="Pfam" id="PF00488">
    <property type="entry name" value="MutS_V"/>
    <property type="match status" value="1"/>
</dbReference>
<keyword evidence="7" id="KW-0175">Coiled coil</keyword>
<dbReference type="InterPro" id="IPR005747">
    <property type="entry name" value="MutS2"/>
</dbReference>
<dbReference type="InterPro" id="IPR000432">
    <property type="entry name" value="DNA_mismatch_repair_MutS_C"/>
</dbReference>
<dbReference type="Pfam" id="PF20297">
    <property type="entry name" value="MSSS"/>
    <property type="match status" value="1"/>
</dbReference>
<evidence type="ECO:0000313" key="11">
    <source>
        <dbReference type="RefSeq" id="XP_020083992.1"/>
    </source>
</evidence>
<dbReference type="SMART" id="SM00533">
    <property type="entry name" value="MUTSd"/>
    <property type="match status" value="1"/>
</dbReference>
<dbReference type="PROSITE" id="PS00486">
    <property type="entry name" value="DNA_MISMATCH_REPAIR_2"/>
    <property type="match status" value="1"/>
</dbReference>
<keyword evidence="2" id="KW-0547">Nucleotide-binding</keyword>
<evidence type="ECO:0000256" key="2">
    <source>
        <dbReference type="ARBA" id="ARBA00022741"/>
    </source>
</evidence>
<dbReference type="InterPro" id="IPR027417">
    <property type="entry name" value="P-loop_NTPase"/>
</dbReference>
<dbReference type="FunFam" id="3.40.50.300:FF:000830">
    <property type="entry name" value="Endonuclease MutS2"/>
    <property type="match status" value="1"/>
</dbReference>
<dbReference type="SUPFAM" id="SSF52540">
    <property type="entry name" value="P-loop containing nucleoside triphosphate hydrolases"/>
    <property type="match status" value="1"/>
</dbReference>
<name>A0A6P5ERS3_ANACO</name>
<dbReference type="GO" id="GO:0019843">
    <property type="term" value="F:rRNA binding"/>
    <property type="evidence" value="ECO:0007669"/>
    <property type="project" value="UniProtKB-KW"/>
</dbReference>
<dbReference type="RefSeq" id="XP_020083993.1">
    <property type="nucleotide sequence ID" value="XM_020228404.1"/>
</dbReference>